<organism evidence="1 2">
    <name type="scientific">Intoshia linei</name>
    <dbReference type="NCBI Taxonomy" id="1819745"/>
    <lineage>
        <taxon>Eukaryota</taxon>
        <taxon>Metazoa</taxon>
        <taxon>Spiralia</taxon>
        <taxon>Lophotrochozoa</taxon>
        <taxon>Mesozoa</taxon>
        <taxon>Orthonectida</taxon>
        <taxon>Rhopaluridae</taxon>
        <taxon>Intoshia</taxon>
    </lineage>
</organism>
<evidence type="ECO:0000313" key="1">
    <source>
        <dbReference type="EMBL" id="OAF66206.1"/>
    </source>
</evidence>
<proteinExistence type="predicted"/>
<sequence>MNGLNIILMRKYKNLNYFDKNFSPIYNRFHKQQSIYQLRDRSKCRPPSKFQWNEVLGK</sequence>
<comment type="caution">
    <text evidence="1">The sequence shown here is derived from an EMBL/GenBank/DDBJ whole genome shotgun (WGS) entry which is preliminary data.</text>
</comment>
<accession>A0A177AW36</accession>
<evidence type="ECO:0000313" key="2">
    <source>
        <dbReference type="Proteomes" id="UP000078046"/>
    </source>
</evidence>
<name>A0A177AW36_9BILA</name>
<reference evidence="1 2" key="1">
    <citation type="submission" date="2016-04" db="EMBL/GenBank/DDBJ databases">
        <title>The genome of Intoshia linei affirms orthonectids as highly simplified spiralians.</title>
        <authorList>
            <person name="Mikhailov K.V."/>
            <person name="Slusarev G.S."/>
            <person name="Nikitin M.A."/>
            <person name="Logacheva M.D."/>
            <person name="Penin A."/>
            <person name="Aleoshin V."/>
            <person name="Panchin Y.V."/>
        </authorList>
    </citation>
    <scope>NUCLEOTIDE SEQUENCE [LARGE SCALE GENOMIC DNA]</scope>
    <source>
        <strain evidence="1">Intl2013</strain>
        <tissue evidence="1">Whole animal</tissue>
    </source>
</reference>
<gene>
    <name evidence="1" type="ORF">A3Q56_06071</name>
</gene>
<dbReference type="Proteomes" id="UP000078046">
    <property type="component" value="Unassembled WGS sequence"/>
</dbReference>
<protein>
    <submittedName>
        <fullName evidence="1">Uncharacterized protein</fullName>
    </submittedName>
</protein>
<dbReference type="AlphaFoldDB" id="A0A177AW36"/>
<dbReference type="EMBL" id="LWCA01001004">
    <property type="protein sequence ID" value="OAF66206.1"/>
    <property type="molecule type" value="Genomic_DNA"/>
</dbReference>
<keyword evidence="2" id="KW-1185">Reference proteome</keyword>